<sequence length="683" mass="77495">MLNEAIEQQVIHNNLEIFERIEKEIRVASSEILVAAAWFTDNDLFTLLGAKADQGVKVEVIVADNKENEKLDFQELIRKGATVLKVKNVGYGMMHQKFCVTDRKIALHGSYNWSVNAKKNNHESIIATNHKGTVDSLVSNFLDIKQKANEMKAEPEKRNIKSLLTSIFAKKKDSAFDDTAEETISPSFSHKPAEVQVEKVSQDFRTEYEKVLDSMIAAEVSNFDRGLLRQQGYDRAKANNGDAQVLTKALDSVYSVFINEINVVEDKKNRLITKIEEQKTKSIIAQKETLELQLNTIEEECEISKENLTTKIANLNSQITINDKEVEGIKKIKIPAVEELIRGLEEKVKIAEREFIKPALRLFELIPVAILTAGLLLYIIMFYSSAAYILLFSELDAKLQEMSGSPIEPAEVFNPEAISNALGKGWSATFFIFLFVFLPLAFALAGRFTQKWKSIVGMVLIDIAIAYKVAQSVHTVNYLGGNVDVKWEPLMVFKDVNFYLVFVLGAGGLIFFSYVFDKLMSYFEERNPNMNFIKNQVYLNQLKDEIQGHNVTVTSLKEEIEGFEKSSIQCRTEILICEAELDMLPSKRLGLIEKKKTESAIKIQHIDITTDIYKSHIENDNLPISVDSMKDRINVFLEGWNDFLHDEYAVAKAIEKSSLAAQVISDWQEQKLNNNTLDRRIKA</sequence>
<gene>
    <name evidence="10" type="ORF">CA264_03755</name>
</gene>
<dbReference type="InterPro" id="IPR051406">
    <property type="entry name" value="PLD_domain"/>
</dbReference>
<comment type="catalytic activity">
    <reaction evidence="1">
        <text>a 1,2-diacyl-sn-glycero-3-phosphocholine + H2O = a 1,2-diacyl-sn-glycero-3-phosphate + choline + H(+)</text>
        <dbReference type="Rhea" id="RHEA:14445"/>
        <dbReference type="ChEBI" id="CHEBI:15354"/>
        <dbReference type="ChEBI" id="CHEBI:15377"/>
        <dbReference type="ChEBI" id="CHEBI:15378"/>
        <dbReference type="ChEBI" id="CHEBI:57643"/>
        <dbReference type="ChEBI" id="CHEBI:58608"/>
        <dbReference type="EC" id="3.1.4.4"/>
    </reaction>
</comment>
<evidence type="ECO:0000256" key="1">
    <source>
        <dbReference type="ARBA" id="ARBA00000798"/>
    </source>
</evidence>
<dbReference type="SUPFAM" id="SSF56024">
    <property type="entry name" value="Phospholipase D/nuclease"/>
    <property type="match status" value="1"/>
</dbReference>
<evidence type="ECO:0000256" key="5">
    <source>
        <dbReference type="ARBA" id="ARBA00022963"/>
    </source>
</evidence>
<dbReference type="STRING" id="709015.GCA_000472485_00747"/>
<dbReference type="AlphaFoldDB" id="A0A1X9YP29"/>
<keyword evidence="8" id="KW-0812">Transmembrane</keyword>
<feature type="transmembrane region" description="Helical" evidence="8">
    <location>
        <begin position="425"/>
        <end position="445"/>
    </location>
</feature>
<accession>A0A1X9YP29</accession>
<name>A0A1X9YP29_9BACT</name>
<keyword evidence="4" id="KW-0378">Hydrolase</keyword>
<keyword evidence="5" id="KW-0442">Lipid degradation</keyword>
<dbReference type="EMBL" id="CP021235">
    <property type="protein sequence ID" value="ARS34633.1"/>
    <property type="molecule type" value="Genomic_DNA"/>
</dbReference>
<dbReference type="GO" id="GO:0016891">
    <property type="term" value="F:RNA endonuclease activity producing 5'-phosphomonoesters, hydrolytic mechanism"/>
    <property type="evidence" value="ECO:0007669"/>
    <property type="project" value="TreeGrafter"/>
</dbReference>
<keyword evidence="6" id="KW-0443">Lipid metabolism</keyword>
<keyword evidence="8" id="KW-1133">Transmembrane helix</keyword>
<evidence type="ECO:0000313" key="10">
    <source>
        <dbReference type="EMBL" id="ARS34633.1"/>
    </source>
</evidence>
<keyword evidence="8" id="KW-0472">Membrane</keyword>
<reference evidence="11" key="1">
    <citation type="submission" date="2017-05" db="EMBL/GenBank/DDBJ databases">
        <authorList>
            <person name="Ray J."/>
            <person name="Price M."/>
            <person name="Deutschbauer A."/>
        </authorList>
    </citation>
    <scope>NUCLEOTIDE SEQUENCE [LARGE SCALE GENOMIC DNA]</scope>
    <source>
        <strain evidence="11">DSM 19842</strain>
    </source>
</reference>
<evidence type="ECO:0000256" key="4">
    <source>
        <dbReference type="ARBA" id="ARBA00022801"/>
    </source>
</evidence>
<feature type="transmembrane region" description="Helical" evidence="8">
    <location>
        <begin position="496"/>
        <end position="516"/>
    </location>
</feature>
<evidence type="ECO:0000259" key="9">
    <source>
        <dbReference type="PROSITE" id="PS50035"/>
    </source>
</evidence>
<organism evidence="10 11">
    <name type="scientific">Pontibacter actiniarum</name>
    <dbReference type="NCBI Taxonomy" id="323450"/>
    <lineage>
        <taxon>Bacteria</taxon>
        <taxon>Pseudomonadati</taxon>
        <taxon>Bacteroidota</taxon>
        <taxon>Cytophagia</taxon>
        <taxon>Cytophagales</taxon>
        <taxon>Hymenobacteraceae</taxon>
        <taxon>Pontibacter</taxon>
    </lineage>
</organism>
<dbReference type="PANTHER" id="PTHR43856:SF1">
    <property type="entry name" value="MITOCHONDRIAL CARDIOLIPIN HYDROLASE"/>
    <property type="match status" value="1"/>
</dbReference>
<dbReference type="RefSeq" id="WP_025604729.1">
    <property type="nucleotide sequence ID" value="NZ_CP021235.1"/>
</dbReference>
<dbReference type="PANTHER" id="PTHR43856">
    <property type="entry name" value="CARDIOLIPIN HYDROLASE"/>
    <property type="match status" value="1"/>
</dbReference>
<dbReference type="GO" id="GO:0004630">
    <property type="term" value="F:phospholipase D activity"/>
    <property type="evidence" value="ECO:0007669"/>
    <property type="project" value="UniProtKB-EC"/>
</dbReference>
<evidence type="ECO:0000256" key="6">
    <source>
        <dbReference type="ARBA" id="ARBA00023098"/>
    </source>
</evidence>
<evidence type="ECO:0000256" key="7">
    <source>
        <dbReference type="SAM" id="Coils"/>
    </source>
</evidence>
<dbReference type="OrthoDB" id="9762009at2"/>
<feature type="coiled-coil region" evidence="7">
    <location>
        <begin position="261"/>
        <end position="354"/>
    </location>
</feature>
<feature type="transmembrane region" description="Helical" evidence="8">
    <location>
        <begin position="365"/>
        <end position="391"/>
    </location>
</feature>
<evidence type="ECO:0000256" key="8">
    <source>
        <dbReference type="SAM" id="Phobius"/>
    </source>
</evidence>
<dbReference type="InterPro" id="IPR025202">
    <property type="entry name" value="PLD-like_dom"/>
</dbReference>
<dbReference type="Proteomes" id="UP000266292">
    <property type="component" value="Chromosome"/>
</dbReference>
<proteinExistence type="inferred from homology"/>
<dbReference type="Gene3D" id="3.30.870.10">
    <property type="entry name" value="Endonuclease Chain A"/>
    <property type="match status" value="1"/>
</dbReference>
<dbReference type="GO" id="GO:0006793">
    <property type="term" value="P:phosphorus metabolic process"/>
    <property type="evidence" value="ECO:0007669"/>
    <property type="project" value="UniProtKB-ARBA"/>
</dbReference>
<dbReference type="InterPro" id="IPR001736">
    <property type="entry name" value="PLipase_D/transphosphatidylase"/>
</dbReference>
<dbReference type="Pfam" id="PF13091">
    <property type="entry name" value="PLDc_2"/>
    <property type="match status" value="1"/>
</dbReference>
<feature type="domain" description="PLD phosphodiesterase" evidence="9">
    <location>
        <begin position="90"/>
        <end position="117"/>
    </location>
</feature>
<evidence type="ECO:0000256" key="3">
    <source>
        <dbReference type="ARBA" id="ARBA00012027"/>
    </source>
</evidence>
<evidence type="ECO:0000313" key="11">
    <source>
        <dbReference type="Proteomes" id="UP000266292"/>
    </source>
</evidence>
<dbReference type="PROSITE" id="PS50035">
    <property type="entry name" value="PLD"/>
    <property type="match status" value="1"/>
</dbReference>
<keyword evidence="11" id="KW-1185">Reference proteome</keyword>
<dbReference type="EC" id="3.1.4.4" evidence="3"/>
<dbReference type="GO" id="GO:0016042">
    <property type="term" value="P:lipid catabolic process"/>
    <property type="evidence" value="ECO:0007669"/>
    <property type="project" value="UniProtKB-KW"/>
</dbReference>
<keyword evidence="7" id="KW-0175">Coiled coil</keyword>
<evidence type="ECO:0000256" key="2">
    <source>
        <dbReference type="ARBA" id="ARBA00008664"/>
    </source>
</evidence>
<protein>
    <recommendedName>
        <fullName evidence="3">phospholipase D</fullName>
        <ecNumber evidence="3">3.1.4.4</ecNumber>
    </recommendedName>
</protein>
<comment type="similarity">
    <text evidence="2">Belongs to the phospholipase D family.</text>
</comment>
<dbReference type="KEGG" id="pact:CA264_03755"/>